<comment type="similarity">
    <text evidence="4">Belongs to the glycosyl hydrolase 5 (cellulase A) family.</text>
</comment>
<evidence type="ECO:0000256" key="5">
    <source>
        <dbReference type="SAM" id="SignalP"/>
    </source>
</evidence>
<dbReference type="RefSeq" id="WP_310074630.1">
    <property type="nucleotide sequence ID" value="NZ_JAVDVX010000006.1"/>
</dbReference>
<dbReference type="EC" id="3.2.1.4" evidence="7"/>
<gene>
    <name evidence="7" type="ORF">J2X05_003418</name>
</gene>
<proteinExistence type="inferred from homology"/>
<organism evidence="7 8">
    <name type="scientific">Cellvibrio fibrivorans</name>
    <dbReference type="NCBI Taxonomy" id="126350"/>
    <lineage>
        <taxon>Bacteria</taxon>
        <taxon>Pseudomonadati</taxon>
        <taxon>Pseudomonadota</taxon>
        <taxon>Gammaproteobacteria</taxon>
        <taxon>Cellvibrionales</taxon>
        <taxon>Cellvibrionaceae</taxon>
        <taxon>Cellvibrio</taxon>
    </lineage>
</organism>
<dbReference type="InterPro" id="IPR050386">
    <property type="entry name" value="Glycosyl_hydrolase_5"/>
</dbReference>
<dbReference type="GO" id="GO:0008810">
    <property type="term" value="F:cellulase activity"/>
    <property type="evidence" value="ECO:0007669"/>
    <property type="project" value="UniProtKB-EC"/>
</dbReference>
<sequence length="466" mass="50865">MKSFFSSIVLLLAFCIAPFSQAQSCGSGGGATVCLTATGTANNVGLSWTVSGTISSVQVYRDTDSNPSGRVRIATVTTSAKTYTDSTAVAGTPYWYWIKFTAAGTSYSSNAASATRTASTAAMRNLTSVQVAALMGAGWNLGNSLEAIGSETAWGNPATTQTMINAVKAAGFKTIRIPVSWSQYADANYNISSTWMARVKQVVDYSKSAGLYVIINIHWDGGWMQPKYANQTAVNSRITKLWTQIANQFKNYDDYLLFAGTNEVMVDGDYGTPTTEYYTVQNSFNQTFVNAVRATGGNNAVRHLIVQGFNTNIDHTISFATIPSDSASKRLMMEVHFYDPYNFTLNENSVIWQWGKNATSAANVEAWANEAYVDAQFQRMKTKFVDNGVAVILGEFGAISRNNIPAAESYRVYWNQYITRAAYTRGLVPIYWDNGYTANGGMGLFDRYSGNQVYPTLISTIVNAAK</sequence>
<evidence type="ECO:0000313" key="8">
    <source>
        <dbReference type="Proteomes" id="UP001253595"/>
    </source>
</evidence>
<keyword evidence="1 5" id="KW-0732">Signal</keyword>
<keyword evidence="2 4" id="KW-0378">Hydrolase</keyword>
<evidence type="ECO:0000256" key="4">
    <source>
        <dbReference type="RuleBase" id="RU361153"/>
    </source>
</evidence>
<feature type="signal peptide" evidence="5">
    <location>
        <begin position="1"/>
        <end position="22"/>
    </location>
</feature>
<keyword evidence="8" id="KW-1185">Reference proteome</keyword>
<dbReference type="EMBL" id="JAVDVX010000006">
    <property type="protein sequence ID" value="MDR7091383.1"/>
    <property type="molecule type" value="Genomic_DNA"/>
</dbReference>
<protein>
    <submittedName>
        <fullName evidence="7">Endoglucanase</fullName>
        <ecNumber evidence="7">3.2.1.4</ecNumber>
    </submittedName>
</protein>
<evidence type="ECO:0000313" key="7">
    <source>
        <dbReference type="EMBL" id="MDR7091383.1"/>
    </source>
</evidence>
<dbReference type="Gene3D" id="2.60.40.10">
    <property type="entry name" value="Immunoglobulins"/>
    <property type="match status" value="1"/>
</dbReference>
<dbReference type="Gene3D" id="3.20.20.80">
    <property type="entry name" value="Glycosidases"/>
    <property type="match status" value="1"/>
</dbReference>
<feature type="domain" description="Glycoside hydrolase family 5" evidence="6">
    <location>
        <begin position="144"/>
        <end position="436"/>
    </location>
</feature>
<feature type="chain" id="PRO_5046550227" evidence="5">
    <location>
        <begin position="23"/>
        <end position="466"/>
    </location>
</feature>
<evidence type="ECO:0000259" key="6">
    <source>
        <dbReference type="Pfam" id="PF00150"/>
    </source>
</evidence>
<name>A0ABU1V1Q4_9GAMM</name>
<dbReference type="Pfam" id="PF00150">
    <property type="entry name" value="Cellulase"/>
    <property type="match status" value="1"/>
</dbReference>
<evidence type="ECO:0000256" key="1">
    <source>
        <dbReference type="ARBA" id="ARBA00022729"/>
    </source>
</evidence>
<keyword evidence="3 4" id="KW-0326">Glycosidase</keyword>
<dbReference type="InterPro" id="IPR013783">
    <property type="entry name" value="Ig-like_fold"/>
</dbReference>
<evidence type="ECO:0000256" key="2">
    <source>
        <dbReference type="ARBA" id="ARBA00022801"/>
    </source>
</evidence>
<dbReference type="InterPro" id="IPR017853">
    <property type="entry name" value="GH"/>
</dbReference>
<dbReference type="SUPFAM" id="SSF51445">
    <property type="entry name" value="(Trans)glycosidases"/>
    <property type="match status" value="1"/>
</dbReference>
<dbReference type="PANTHER" id="PTHR31297">
    <property type="entry name" value="GLUCAN ENDO-1,6-BETA-GLUCOSIDASE B"/>
    <property type="match status" value="1"/>
</dbReference>
<accession>A0ABU1V1Q4</accession>
<dbReference type="InterPro" id="IPR001547">
    <property type="entry name" value="Glyco_hydro_5"/>
</dbReference>
<comment type="caution">
    <text evidence="7">The sequence shown here is derived from an EMBL/GenBank/DDBJ whole genome shotgun (WGS) entry which is preliminary data.</text>
</comment>
<dbReference type="Proteomes" id="UP001253595">
    <property type="component" value="Unassembled WGS sequence"/>
</dbReference>
<evidence type="ECO:0000256" key="3">
    <source>
        <dbReference type="ARBA" id="ARBA00023295"/>
    </source>
</evidence>
<reference evidence="7 8" key="1">
    <citation type="submission" date="2023-07" db="EMBL/GenBank/DDBJ databases">
        <title>Sorghum-associated microbial communities from plants grown in Nebraska, USA.</title>
        <authorList>
            <person name="Schachtman D."/>
        </authorList>
    </citation>
    <scope>NUCLEOTIDE SEQUENCE [LARGE SCALE GENOMIC DNA]</scope>
    <source>
        <strain evidence="7 8">BE190</strain>
    </source>
</reference>
<dbReference type="PANTHER" id="PTHR31297:SF17">
    <property type="entry name" value="ENDOGLUCANASE"/>
    <property type="match status" value="1"/>
</dbReference>